<dbReference type="WormBase" id="Bm13868a">
    <property type="protein sequence ID" value="BM41061"/>
    <property type="gene ID" value="WBGene00234129"/>
    <property type="gene designation" value="Bma-nfs-1"/>
</dbReference>
<dbReference type="GO" id="GO:0016226">
    <property type="term" value="P:iron-sulfur cluster assembly"/>
    <property type="evidence" value="ECO:0007669"/>
    <property type="project" value="TreeGrafter"/>
</dbReference>
<reference evidence="4 6" key="1">
    <citation type="journal article" date="2007" name="Science">
        <title>Draft genome of the filarial nematode parasite Brugia malayi.</title>
        <authorList>
            <person name="Ghedin E."/>
            <person name="Wang S."/>
            <person name="Spiro D."/>
            <person name="Caler E."/>
            <person name="Zhao Q."/>
            <person name="Crabtree J."/>
            <person name="Allen J.E."/>
            <person name="Delcher A.L."/>
            <person name="Guiliano D.B."/>
            <person name="Miranda-Saavedra D."/>
            <person name="Angiuoli S.V."/>
            <person name="Creasy T."/>
            <person name="Amedeo P."/>
            <person name="Haas B."/>
            <person name="El-Sayed N.M."/>
            <person name="Wortman J.R."/>
            <person name="Feldblyum T."/>
            <person name="Tallon L."/>
            <person name="Schatz M."/>
            <person name="Shumway M."/>
            <person name="Koo H."/>
            <person name="Salzberg S.L."/>
            <person name="Schobel S."/>
            <person name="Pertea M."/>
            <person name="Pop M."/>
            <person name="White O."/>
            <person name="Barton G.J."/>
            <person name="Carlow C.K."/>
            <person name="Crawford M.J."/>
            <person name="Daub J."/>
            <person name="Dimmic M.W."/>
            <person name="Estes C.F."/>
            <person name="Foster J.M."/>
            <person name="Ganatra M."/>
            <person name="Gregory W.F."/>
            <person name="Johnson N.M."/>
            <person name="Jin J."/>
            <person name="Komuniecki R."/>
            <person name="Korf I."/>
            <person name="Kumar S."/>
            <person name="Laney S."/>
            <person name="Li B.W."/>
            <person name="Li W."/>
            <person name="Lindblom T.H."/>
            <person name="Lustigman S."/>
            <person name="Ma D."/>
            <person name="Maina C.V."/>
            <person name="Martin D.M."/>
            <person name="McCarter J.P."/>
            <person name="McReynolds L."/>
            <person name="Mitreva M."/>
            <person name="Nutman T.B."/>
            <person name="Parkinson J."/>
            <person name="Peregrin-Alvarez J.M."/>
            <person name="Poole C."/>
            <person name="Ren Q."/>
            <person name="Saunders L."/>
            <person name="Sluder A.E."/>
            <person name="Smith K."/>
            <person name="Stanke M."/>
            <person name="Unnasch T.R."/>
            <person name="Ware J."/>
            <person name="Wei A.D."/>
            <person name="Weil G."/>
            <person name="Williams D.J."/>
            <person name="Zhang Y."/>
            <person name="Williams S.A."/>
            <person name="Fraser-Liggett C."/>
            <person name="Slatko B."/>
            <person name="Blaxter M.L."/>
            <person name="Scott A.L."/>
        </authorList>
    </citation>
    <scope>NUCLEOTIDE SEQUENCE</scope>
    <source>
        <strain evidence="4 6">FR3</strain>
    </source>
</reference>
<proteinExistence type="inferred from homology"/>
<dbReference type="InterPro" id="IPR015424">
    <property type="entry name" value="PyrdxlP-dep_Trfase"/>
</dbReference>
<accession>A0A4E9FKC1</accession>
<reference evidence="7" key="4">
    <citation type="submission" date="2022-04" db="UniProtKB">
        <authorList>
            <consortium name="WormBaseParasite"/>
        </authorList>
    </citation>
    <scope>IDENTIFICATION</scope>
</reference>
<dbReference type="InterPro" id="IPR015421">
    <property type="entry name" value="PyrdxlP-dep_Trfase_major"/>
</dbReference>
<dbReference type="Gene3D" id="3.90.1150.10">
    <property type="entry name" value="Aspartate Aminotransferase, domain 1"/>
    <property type="match status" value="1"/>
</dbReference>
<gene>
    <name evidence="8" type="primary">bma-nfs-1</name>
    <name evidence="4 8" type="ORF">Bm13868</name>
    <name evidence="5" type="ORF">BM_BM13868</name>
    <name evidence="4" type="ORF">BM_Bm13868</name>
</gene>
<sequence>MFITTVTGWPKSVATAIIAGRWYAVRRMAAKASQNSHLKPLYLDVQATTPMDPRVVDAMIPYMVSSYGNPHSKTHFYGWEAEEAVEKARLQVAKLIGADSREVIFTSGATESNNIAIKGVASFYRETGKNHLITVQTVRNCISNCLSFVKCCICDFSPIHT</sequence>
<dbReference type="AlphaFoldDB" id="A0A0K0IZC1"/>
<dbReference type="PANTHER" id="PTHR11601">
    <property type="entry name" value="CYSTEINE DESULFURYLASE FAMILY MEMBER"/>
    <property type="match status" value="1"/>
</dbReference>
<dbReference type="EMBL" id="CAAKNF010000194">
    <property type="protein sequence ID" value="VIO96769.1"/>
    <property type="molecule type" value="Genomic_DNA"/>
</dbReference>
<organism evidence="4">
    <name type="scientific">Brugia malayi</name>
    <name type="common">Filarial nematode worm</name>
    <dbReference type="NCBI Taxonomy" id="6279"/>
    <lineage>
        <taxon>Eukaryota</taxon>
        <taxon>Metazoa</taxon>
        <taxon>Ecdysozoa</taxon>
        <taxon>Nematoda</taxon>
        <taxon>Chromadorea</taxon>
        <taxon>Rhabditida</taxon>
        <taxon>Spirurina</taxon>
        <taxon>Spiruromorpha</taxon>
        <taxon>Filarioidea</taxon>
        <taxon>Onchocercidae</taxon>
        <taxon>Brugia</taxon>
    </lineage>
</organism>
<dbReference type="InterPro" id="IPR015422">
    <property type="entry name" value="PyrdxlP-dep_Trfase_small"/>
</dbReference>
<dbReference type="SUPFAM" id="SSF53383">
    <property type="entry name" value="PLP-dependent transferases"/>
    <property type="match status" value="1"/>
</dbReference>
<dbReference type="OrthoDB" id="10250117at2759"/>
<accession>A0A0J9Y6A4</accession>
<dbReference type="GO" id="GO:0005829">
    <property type="term" value="C:cytosol"/>
    <property type="evidence" value="ECO:0007669"/>
    <property type="project" value="TreeGrafter"/>
</dbReference>
<dbReference type="Gene3D" id="3.40.640.10">
    <property type="entry name" value="Type I PLP-dependent aspartate aminotransferase-like (Major domain)"/>
    <property type="match status" value="1"/>
</dbReference>
<dbReference type="WBParaSite" id="Bm13868b.1">
    <property type="protein sequence ID" value="Bm13868b.1"/>
    <property type="gene ID" value="WBGene00234129"/>
</dbReference>
<evidence type="ECO:0000313" key="5">
    <source>
        <dbReference type="EMBL" id="VIO96769.1"/>
    </source>
</evidence>
<feature type="domain" description="Aminotransferase class V" evidence="3">
    <location>
        <begin position="42"/>
        <end position="135"/>
    </location>
</feature>
<accession>A0A0K0IZC1</accession>
<dbReference type="EMBL" id="LN857024">
    <property type="protein sequence ID" value="CDQ02782.1"/>
    <property type="molecule type" value="Genomic_DNA"/>
</dbReference>
<comment type="similarity">
    <text evidence="2">Belongs to the class-V pyridoxal-phosphate-dependent aminotransferase family. NifS/IscS subfamily.</text>
</comment>
<evidence type="ECO:0000313" key="6">
    <source>
        <dbReference type="Proteomes" id="UP000006672"/>
    </source>
</evidence>
<dbReference type="Pfam" id="PF00266">
    <property type="entry name" value="Aminotran_5"/>
    <property type="match status" value="1"/>
</dbReference>
<evidence type="ECO:0000256" key="1">
    <source>
        <dbReference type="ARBA" id="ARBA00001933"/>
    </source>
</evidence>
<comment type="cofactor">
    <cofactor evidence="1">
        <name>pyridoxal 5'-phosphate</name>
        <dbReference type="ChEBI" id="CHEBI:597326"/>
    </cofactor>
</comment>
<name>A0A0K0IZC1_BRUMA</name>
<dbReference type="GO" id="GO:0005634">
    <property type="term" value="C:nucleus"/>
    <property type="evidence" value="ECO:0007669"/>
    <property type="project" value="TreeGrafter"/>
</dbReference>
<protein>
    <submittedName>
        <fullName evidence="4 7">Bm13868, isoform a</fullName>
    </submittedName>
</protein>
<dbReference type="InterPro" id="IPR000192">
    <property type="entry name" value="Aminotrans_V_dom"/>
</dbReference>
<reference evidence="4" key="2">
    <citation type="submission" date="2012-12" db="EMBL/GenBank/DDBJ databases">
        <authorList>
            <person name="Gao Y.W."/>
            <person name="Fan S.T."/>
            <person name="Sun H.T."/>
            <person name="Wang Z."/>
            <person name="Gao X.L."/>
            <person name="Li Y.G."/>
            <person name="Wang T.C."/>
            <person name="Zhang K."/>
            <person name="Xu W.W."/>
            <person name="Yu Z.J."/>
            <person name="Xia X.Z."/>
        </authorList>
    </citation>
    <scope>NUCLEOTIDE SEQUENCE</scope>
    <source>
        <strain evidence="4">FR3</strain>
    </source>
</reference>
<dbReference type="GO" id="GO:0031071">
    <property type="term" value="F:cysteine desulfurase activity"/>
    <property type="evidence" value="ECO:0007669"/>
    <property type="project" value="TreeGrafter"/>
</dbReference>
<dbReference type="GO" id="GO:0005739">
    <property type="term" value="C:mitochondrion"/>
    <property type="evidence" value="ECO:0007669"/>
    <property type="project" value="TreeGrafter"/>
</dbReference>
<dbReference type="PANTHER" id="PTHR11601:SF34">
    <property type="entry name" value="CYSTEINE DESULFURASE"/>
    <property type="match status" value="1"/>
</dbReference>
<reference evidence="5" key="3">
    <citation type="submission" date="2019-04" db="EMBL/GenBank/DDBJ databases">
        <authorList>
            <person name="Howe K."/>
            <person name="Paulini M."/>
            <person name="Williams G."/>
        </authorList>
    </citation>
    <scope>NUCLEOTIDE SEQUENCE [LARGE SCALE GENOMIC DNA]</scope>
    <source>
        <strain evidence="5">FR3</strain>
    </source>
</reference>
<keyword evidence="6" id="KW-1185">Reference proteome</keyword>
<dbReference type="Proteomes" id="UP000006672">
    <property type="component" value="Unassembled WGS sequence"/>
</dbReference>
<evidence type="ECO:0000259" key="3">
    <source>
        <dbReference type="Pfam" id="PF00266"/>
    </source>
</evidence>
<evidence type="ECO:0000313" key="8">
    <source>
        <dbReference type="WormBase" id="Bm13868a"/>
    </source>
</evidence>
<evidence type="ECO:0000313" key="7">
    <source>
        <dbReference type="WBParaSite" id="Bm13868b.1"/>
    </source>
</evidence>
<evidence type="ECO:0000313" key="4">
    <source>
        <dbReference type="EMBL" id="CDQ02782.1"/>
    </source>
</evidence>
<evidence type="ECO:0000256" key="2">
    <source>
        <dbReference type="ARBA" id="ARBA00006490"/>
    </source>
</evidence>